<dbReference type="AlphaFoldDB" id="A0A183IAU8"/>
<evidence type="ECO:0000313" key="2">
    <source>
        <dbReference type="Proteomes" id="UP000270296"/>
    </source>
</evidence>
<evidence type="ECO:0000313" key="3">
    <source>
        <dbReference type="WBParaSite" id="SBAD_0000076501-mRNA-1"/>
    </source>
</evidence>
<dbReference type="PANTHER" id="PTHR21844">
    <property type="entry name" value="AKT1 SUBSTRATE 1 PROTEIN"/>
    <property type="match status" value="1"/>
</dbReference>
<sequence length="150" mass="16484">MHIEENSLGIFPMDGDDVEVVPYVLPDEETDTDDEVMNKHHLSTQQLKPKDSQLGTSLPILIPVYRPVHGCSRVQEVSDDVGSPVSSNDGDHGHCVDVAASIQALARSIQAADDPERLFGELPQRRRCTIDEANLPQRFHAVGLQSHIGI</sequence>
<dbReference type="Pfam" id="PF15798">
    <property type="entry name" value="PRAS"/>
    <property type="match status" value="1"/>
</dbReference>
<name>A0A183IAU8_9BILA</name>
<protein>
    <submittedName>
        <fullName evidence="1 3">Uncharacterized protein</fullName>
    </submittedName>
</protein>
<reference evidence="3" key="1">
    <citation type="submission" date="2016-06" db="UniProtKB">
        <authorList>
            <consortium name="WormBaseParasite"/>
        </authorList>
    </citation>
    <scope>IDENTIFICATION</scope>
</reference>
<dbReference type="OrthoDB" id="5830785at2759"/>
<dbReference type="GO" id="GO:0032007">
    <property type="term" value="P:negative regulation of TOR signaling"/>
    <property type="evidence" value="ECO:0007669"/>
    <property type="project" value="InterPro"/>
</dbReference>
<reference evidence="1 2" key="2">
    <citation type="submission" date="2018-11" db="EMBL/GenBank/DDBJ databases">
        <authorList>
            <consortium name="Pathogen Informatics"/>
        </authorList>
    </citation>
    <scope>NUCLEOTIDE SEQUENCE [LARGE SCALE GENOMIC DNA]</scope>
</reference>
<evidence type="ECO:0000313" key="1">
    <source>
        <dbReference type="EMBL" id="VDO91971.1"/>
    </source>
</evidence>
<dbReference type="PANTHER" id="PTHR21844:SF2">
    <property type="entry name" value="PROLINE-RICH AKT1 SUBSTRATE 1"/>
    <property type="match status" value="1"/>
</dbReference>
<dbReference type="EMBL" id="UZAM01006616">
    <property type="protein sequence ID" value="VDO91971.1"/>
    <property type="molecule type" value="Genomic_DNA"/>
</dbReference>
<dbReference type="Proteomes" id="UP000270296">
    <property type="component" value="Unassembled WGS sequence"/>
</dbReference>
<gene>
    <name evidence="1" type="ORF">SBAD_LOCUS742</name>
</gene>
<dbReference type="InterPro" id="IPR026682">
    <property type="entry name" value="AKT1S1"/>
</dbReference>
<proteinExistence type="predicted"/>
<keyword evidence="2" id="KW-1185">Reference proteome</keyword>
<dbReference type="GO" id="GO:0048011">
    <property type="term" value="P:neurotrophin TRK receptor signaling pathway"/>
    <property type="evidence" value="ECO:0007669"/>
    <property type="project" value="InterPro"/>
</dbReference>
<organism evidence="3">
    <name type="scientific">Soboliphyme baturini</name>
    <dbReference type="NCBI Taxonomy" id="241478"/>
    <lineage>
        <taxon>Eukaryota</taxon>
        <taxon>Metazoa</taxon>
        <taxon>Ecdysozoa</taxon>
        <taxon>Nematoda</taxon>
        <taxon>Enoplea</taxon>
        <taxon>Dorylaimia</taxon>
        <taxon>Dioctophymatida</taxon>
        <taxon>Dioctophymatoidea</taxon>
        <taxon>Soboliphymatidae</taxon>
        <taxon>Soboliphyme</taxon>
    </lineage>
</organism>
<dbReference type="WBParaSite" id="SBAD_0000076501-mRNA-1">
    <property type="protein sequence ID" value="SBAD_0000076501-mRNA-1"/>
    <property type="gene ID" value="SBAD_0000076501"/>
</dbReference>
<dbReference type="GO" id="GO:0005737">
    <property type="term" value="C:cytoplasm"/>
    <property type="evidence" value="ECO:0007669"/>
    <property type="project" value="TreeGrafter"/>
</dbReference>
<accession>A0A183IAU8</accession>